<evidence type="ECO:0000259" key="5">
    <source>
        <dbReference type="SMART" id="SM00822"/>
    </source>
</evidence>
<keyword evidence="2" id="KW-0560">Oxidoreductase</keyword>
<evidence type="ECO:0000256" key="3">
    <source>
        <dbReference type="RuleBase" id="RU000363"/>
    </source>
</evidence>
<keyword evidence="4" id="KW-0472">Membrane</keyword>
<dbReference type="PRINTS" id="PR00080">
    <property type="entry name" value="SDRFAMILY"/>
</dbReference>
<keyword evidence="4" id="KW-1133">Transmembrane helix</keyword>
<dbReference type="STRING" id="1472378.AU381_04880"/>
<keyword evidence="4" id="KW-0812">Transmembrane</keyword>
<dbReference type="Proteomes" id="UP000094025">
    <property type="component" value="Unassembled WGS sequence"/>
</dbReference>
<dbReference type="AlphaFoldDB" id="A0A178Y2C1"/>
<dbReference type="InterPro" id="IPR036291">
    <property type="entry name" value="NAD(P)-bd_dom_sf"/>
</dbReference>
<sequence length="341" mass="35940">MHHPQLSGRTVAVTGASAGVGRATAVALAERGAKVCLIARKSQGLLDATAEAQSRGAKAIAVAADVADASAVFAAADECERRLGPIDIWINNAMATVFSPVAEISAEEVRRVTEVTYLGYVHGTMAALGVTRPRNRGVIVQVGSALAYRGIPLQAAYCGAKHAIRGFTDSLRAELIHEGSKIALTAVHLPAVNTPQFDWARAHVDRQPRPVAPVYRPEVAAAAIVRAALHPKREYWLGNRTSLIILGNIVAPSMLDRLLARTAIEAQQTDQPANPGRRDNLFAPVGGLHRIDGTFGSEAGADATAVSEPLARIAAVIGGALIAAALGAFIGRAWRHRRGRR</sequence>
<gene>
    <name evidence="6" type="ORF">AU381_04880</name>
</gene>
<dbReference type="PROSITE" id="PS00061">
    <property type="entry name" value="ADH_SHORT"/>
    <property type="match status" value="1"/>
</dbReference>
<dbReference type="PANTHER" id="PTHR44196:SF1">
    <property type="entry name" value="DEHYDROGENASE_REDUCTASE SDR FAMILY MEMBER 7B"/>
    <property type="match status" value="1"/>
</dbReference>
<evidence type="ECO:0000313" key="6">
    <source>
        <dbReference type="EMBL" id="OAP41607.1"/>
    </source>
</evidence>
<evidence type="ECO:0000256" key="1">
    <source>
        <dbReference type="ARBA" id="ARBA00006484"/>
    </source>
</evidence>
<dbReference type="InterPro" id="IPR057326">
    <property type="entry name" value="KR_dom"/>
</dbReference>
<dbReference type="SUPFAM" id="SSF51735">
    <property type="entry name" value="NAD(P)-binding Rossmann-fold domains"/>
    <property type="match status" value="1"/>
</dbReference>
<dbReference type="PANTHER" id="PTHR44196">
    <property type="entry name" value="DEHYDROGENASE/REDUCTASE SDR FAMILY MEMBER 7B"/>
    <property type="match status" value="1"/>
</dbReference>
<dbReference type="Pfam" id="PF00106">
    <property type="entry name" value="adh_short"/>
    <property type="match status" value="1"/>
</dbReference>
<dbReference type="Gene3D" id="3.40.50.720">
    <property type="entry name" value="NAD(P)-binding Rossmann-like Domain"/>
    <property type="match status" value="1"/>
</dbReference>
<dbReference type="SMART" id="SM00822">
    <property type="entry name" value="PKS_KR"/>
    <property type="match status" value="1"/>
</dbReference>
<name>A0A178Y2C1_9HYPH</name>
<feature type="domain" description="Ketoreductase" evidence="5">
    <location>
        <begin position="9"/>
        <end position="195"/>
    </location>
</feature>
<comment type="caution">
    <text evidence="6">The sequence shown here is derived from an EMBL/GenBank/DDBJ whole genome shotgun (WGS) entry which is preliminary data.</text>
</comment>
<organism evidence="6 7">
    <name type="scientific">Sinorhizobium glycinis</name>
    <dbReference type="NCBI Taxonomy" id="1472378"/>
    <lineage>
        <taxon>Bacteria</taxon>
        <taxon>Pseudomonadati</taxon>
        <taxon>Pseudomonadota</taxon>
        <taxon>Alphaproteobacteria</taxon>
        <taxon>Hyphomicrobiales</taxon>
        <taxon>Rhizobiaceae</taxon>
        <taxon>Sinorhizobium/Ensifer group</taxon>
        <taxon>Sinorhizobium</taxon>
    </lineage>
</organism>
<evidence type="ECO:0000256" key="4">
    <source>
        <dbReference type="SAM" id="Phobius"/>
    </source>
</evidence>
<dbReference type="GO" id="GO:0016020">
    <property type="term" value="C:membrane"/>
    <property type="evidence" value="ECO:0007669"/>
    <property type="project" value="TreeGrafter"/>
</dbReference>
<dbReference type="PRINTS" id="PR00081">
    <property type="entry name" value="GDHRDH"/>
</dbReference>
<dbReference type="InterPro" id="IPR020904">
    <property type="entry name" value="Sc_DH/Rdtase_CS"/>
</dbReference>
<dbReference type="InterPro" id="IPR002347">
    <property type="entry name" value="SDR_fam"/>
</dbReference>
<proteinExistence type="inferred from homology"/>
<keyword evidence="7" id="KW-1185">Reference proteome</keyword>
<dbReference type="GO" id="GO:0016491">
    <property type="term" value="F:oxidoreductase activity"/>
    <property type="evidence" value="ECO:0007669"/>
    <property type="project" value="UniProtKB-KW"/>
</dbReference>
<dbReference type="NCBIfam" id="NF005495">
    <property type="entry name" value="PRK07109.1"/>
    <property type="match status" value="1"/>
</dbReference>
<comment type="similarity">
    <text evidence="1 3">Belongs to the short-chain dehydrogenases/reductases (SDR) family.</text>
</comment>
<feature type="transmembrane region" description="Helical" evidence="4">
    <location>
        <begin position="313"/>
        <end position="334"/>
    </location>
</feature>
<dbReference type="EMBL" id="LPUX01000053">
    <property type="protein sequence ID" value="OAP41607.1"/>
    <property type="molecule type" value="Genomic_DNA"/>
</dbReference>
<accession>A0A178Y2C1</accession>
<reference evidence="6 7" key="1">
    <citation type="journal article" date="2016" name="Int. J. Syst. Evol. Microbiol.">
        <title>Ensifer glycinis sp. nov., an novel rhizobial species associated with Glycine spp.</title>
        <authorList>
            <person name="Yan H."/>
            <person name="Yan J."/>
            <person name="Sui X.H."/>
            <person name="Wang E.T."/>
            <person name="Chen W.X."/>
            <person name="Zhang X.X."/>
            <person name="Chen W.F."/>
        </authorList>
    </citation>
    <scope>NUCLEOTIDE SEQUENCE [LARGE SCALE GENOMIC DNA]</scope>
    <source>
        <strain evidence="6 7">CCBAU 23380</strain>
    </source>
</reference>
<evidence type="ECO:0000256" key="2">
    <source>
        <dbReference type="ARBA" id="ARBA00023002"/>
    </source>
</evidence>
<evidence type="ECO:0000313" key="7">
    <source>
        <dbReference type="Proteomes" id="UP000094025"/>
    </source>
</evidence>
<protein>
    <submittedName>
        <fullName evidence="6">Short-chain dehydrogenase</fullName>
    </submittedName>
</protein>